<dbReference type="AlphaFoldDB" id="A0A016WRU3"/>
<evidence type="ECO:0000313" key="2">
    <source>
        <dbReference type="EMBL" id="EYC41738.1"/>
    </source>
</evidence>
<dbReference type="Proteomes" id="UP000024635">
    <property type="component" value="Unassembled WGS sequence"/>
</dbReference>
<keyword evidence="3" id="KW-1185">Reference proteome</keyword>
<organism evidence="2 3">
    <name type="scientific">Ancylostoma ceylanicum</name>
    <dbReference type="NCBI Taxonomy" id="53326"/>
    <lineage>
        <taxon>Eukaryota</taxon>
        <taxon>Metazoa</taxon>
        <taxon>Ecdysozoa</taxon>
        <taxon>Nematoda</taxon>
        <taxon>Chromadorea</taxon>
        <taxon>Rhabditida</taxon>
        <taxon>Rhabditina</taxon>
        <taxon>Rhabditomorpha</taxon>
        <taxon>Strongyloidea</taxon>
        <taxon>Ancylostomatidae</taxon>
        <taxon>Ancylostomatinae</taxon>
        <taxon>Ancylostoma</taxon>
    </lineage>
</organism>
<dbReference type="Pfam" id="PF01359">
    <property type="entry name" value="Transposase_1"/>
    <property type="match status" value="1"/>
</dbReference>
<dbReference type="EMBL" id="JARK01000158">
    <property type="protein sequence ID" value="EYC41738.1"/>
    <property type="molecule type" value="Genomic_DNA"/>
</dbReference>
<comment type="caution">
    <text evidence="2">The sequence shown here is derived from an EMBL/GenBank/DDBJ whole genome shotgun (WGS) entry which is preliminary data.</text>
</comment>
<evidence type="ECO:0000256" key="1">
    <source>
        <dbReference type="SAM" id="MobiDB-lite"/>
    </source>
</evidence>
<dbReference type="InterPro" id="IPR001888">
    <property type="entry name" value="Transposase_1"/>
</dbReference>
<sequence length="67" mass="7561">MLCIWWSVHSIECRKLLAEGPTVIADVYFERLRNLKANLENAGSGTKSTSITTTSDHTLQERPMPNQ</sequence>
<evidence type="ECO:0000313" key="3">
    <source>
        <dbReference type="Proteomes" id="UP000024635"/>
    </source>
</evidence>
<feature type="region of interest" description="Disordered" evidence="1">
    <location>
        <begin position="41"/>
        <end position="67"/>
    </location>
</feature>
<proteinExistence type="predicted"/>
<accession>A0A016WRU3</accession>
<gene>
    <name evidence="2" type="primary">Acey_s0558.g3415</name>
    <name evidence="2" type="ORF">Y032_0558g3415</name>
</gene>
<protein>
    <submittedName>
        <fullName evidence="2">Uncharacterized protein</fullName>
    </submittedName>
</protein>
<name>A0A016WRU3_9BILA</name>
<dbReference type="OrthoDB" id="5863303at2759"/>
<reference evidence="3" key="1">
    <citation type="journal article" date="2015" name="Nat. Genet.">
        <title>The genome and transcriptome of the zoonotic hookworm Ancylostoma ceylanicum identify infection-specific gene families.</title>
        <authorList>
            <person name="Schwarz E.M."/>
            <person name="Hu Y."/>
            <person name="Antoshechkin I."/>
            <person name="Miller M.M."/>
            <person name="Sternberg P.W."/>
            <person name="Aroian R.V."/>
        </authorList>
    </citation>
    <scope>NUCLEOTIDE SEQUENCE</scope>
    <source>
        <strain evidence="3">HY135</strain>
    </source>
</reference>
<feature type="compositionally biased region" description="Low complexity" evidence="1">
    <location>
        <begin position="44"/>
        <end position="57"/>
    </location>
</feature>